<evidence type="ECO:0000313" key="2">
    <source>
        <dbReference type="Proteomes" id="UP001164929"/>
    </source>
</evidence>
<accession>A0AAD6RL39</accession>
<keyword evidence="2" id="KW-1185">Reference proteome</keyword>
<evidence type="ECO:0000313" key="1">
    <source>
        <dbReference type="EMBL" id="KAJ7010938.1"/>
    </source>
</evidence>
<comment type="caution">
    <text evidence="1">The sequence shown here is derived from an EMBL/GenBank/DDBJ whole genome shotgun (WGS) entry which is preliminary data.</text>
</comment>
<dbReference type="EMBL" id="JAQIZT010000001">
    <property type="protein sequence ID" value="KAJ7010938.1"/>
    <property type="molecule type" value="Genomic_DNA"/>
</dbReference>
<dbReference type="Proteomes" id="UP001164929">
    <property type="component" value="Chromosome 1"/>
</dbReference>
<dbReference type="AlphaFoldDB" id="A0AAD6RL39"/>
<name>A0AAD6RL39_9ROSI</name>
<organism evidence="1 2">
    <name type="scientific">Populus alba x Populus x berolinensis</name>
    <dbReference type="NCBI Taxonomy" id="444605"/>
    <lineage>
        <taxon>Eukaryota</taxon>
        <taxon>Viridiplantae</taxon>
        <taxon>Streptophyta</taxon>
        <taxon>Embryophyta</taxon>
        <taxon>Tracheophyta</taxon>
        <taxon>Spermatophyta</taxon>
        <taxon>Magnoliopsida</taxon>
        <taxon>eudicotyledons</taxon>
        <taxon>Gunneridae</taxon>
        <taxon>Pentapetalae</taxon>
        <taxon>rosids</taxon>
        <taxon>fabids</taxon>
        <taxon>Malpighiales</taxon>
        <taxon>Salicaceae</taxon>
        <taxon>Saliceae</taxon>
        <taxon>Populus</taxon>
    </lineage>
</organism>
<proteinExistence type="predicted"/>
<gene>
    <name evidence="1" type="ORF">NC653_001399</name>
</gene>
<protein>
    <submittedName>
        <fullName evidence="1">Uncharacterized protein</fullName>
    </submittedName>
</protein>
<reference evidence="1 2" key="1">
    <citation type="journal article" date="2023" name="Mol. Ecol. Resour.">
        <title>Chromosome-level genome assembly of a triploid poplar Populus alba 'Berolinensis'.</title>
        <authorList>
            <person name="Chen S."/>
            <person name="Yu Y."/>
            <person name="Wang X."/>
            <person name="Wang S."/>
            <person name="Zhang T."/>
            <person name="Zhou Y."/>
            <person name="He R."/>
            <person name="Meng N."/>
            <person name="Wang Y."/>
            <person name="Liu W."/>
            <person name="Liu Z."/>
            <person name="Liu J."/>
            <person name="Guo Q."/>
            <person name="Huang H."/>
            <person name="Sederoff R.R."/>
            <person name="Wang G."/>
            <person name="Qu G."/>
            <person name="Chen S."/>
        </authorList>
    </citation>
    <scope>NUCLEOTIDE SEQUENCE [LARGE SCALE GENOMIC DNA]</scope>
    <source>
        <strain evidence="1">SC-2020</strain>
    </source>
</reference>
<sequence>MLQHHARLFCCFYSAQADAICQRPTQRLEVQFLGLAIGPWAPKFINISNTLIKGKGRPLLS</sequence>